<reference evidence="3" key="1">
    <citation type="journal article" date="2020" name="Nat. Commun.">
        <title>Genome assembly of wild tea tree DASZ reveals pedigree and selection history of tea varieties.</title>
        <authorList>
            <person name="Zhang W."/>
            <person name="Zhang Y."/>
            <person name="Qiu H."/>
            <person name="Guo Y."/>
            <person name="Wan H."/>
            <person name="Zhang X."/>
            <person name="Scossa F."/>
            <person name="Alseekh S."/>
            <person name="Zhang Q."/>
            <person name="Wang P."/>
            <person name="Xu L."/>
            <person name="Schmidt M.H."/>
            <person name="Jia X."/>
            <person name="Li D."/>
            <person name="Zhu A."/>
            <person name="Guo F."/>
            <person name="Chen W."/>
            <person name="Ni D."/>
            <person name="Usadel B."/>
            <person name="Fernie A.R."/>
            <person name="Wen W."/>
        </authorList>
    </citation>
    <scope>NUCLEOTIDE SEQUENCE [LARGE SCALE GENOMIC DNA]</scope>
    <source>
        <strain evidence="3">cv. G240</strain>
    </source>
</reference>
<evidence type="ECO:0000313" key="2">
    <source>
        <dbReference type="EMBL" id="KAF5955645.1"/>
    </source>
</evidence>
<evidence type="ECO:0000313" key="3">
    <source>
        <dbReference type="Proteomes" id="UP000593564"/>
    </source>
</evidence>
<reference evidence="2 3" key="2">
    <citation type="submission" date="2020-07" db="EMBL/GenBank/DDBJ databases">
        <title>Genome assembly of wild tea tree DASZ reveals pedigree and selection history of tea varieties.</title>
        <authorList>
            <person name="Zhang W."/>
        </authorList>
    </citation>
    <scope>NUCLEOTIDE SEQUENCE [LARGE SCALE GENOMIC DNA]</scope>
    <source>
        <strain evidence="3">cv. G240</strain>
        <tissue evidence="2">Leaf</tissue>
    </source>
</reference>
<evidence type="ECO:0000259" key="1">
    <source>
        <dbReference type="PROSITE" id="PS50076"/>
    </source>
</evidence>
<dbReference type="Proteomes" id="UP000593564">
    <property type="component" value="Unassembled WGS sequence"/>
</dbReference>
<sequence>MDLKRDLKRKRDKVGVREDANYEEIRTSYRSAILDSHPDKLQKTSETSFPNHESGNRFLEVQRAWEILSNSKSRVAYDSELQASWHDFVAAEDVGLEDLTVENTGEFLELFYQCRCGDYFSIDSSELEEMGLGLPLFHKVRPTHLRLGVVDPSKLWIRNNCLHLDRLREHQKTIKI</sequence>
<comment type="caution">
    <text evidence="2">The sequence shown here is derived from an EMBL/GenBank/DDBJ whole genome shotgun (WGS) entry which is preliminary data.</text>
</comment>
<dbReference type="SUPFAM" id="SSF144217">
    <property type="entry name" value="CSL zinc finger"/>
    <property type="match status" value="1"/>
</dbReference>
<dbReference type="InterPro" id="IPR044248">
    <property type="entry name" value="DPH3/4-like"/>
</dbReference>
<name>A0A7J7HSZ2_CAMSI</name>
<dbReference type="Gene3D" id="1.10.287.110">
    <property type="entry name" value="DnaJ domain"/>
    <property type="match status" value="1"/>
</dbReference>
<protein>
    <recommendedName>
        <fullName evidence="1">J domain-containing protein</fullName>
    </recommendedName>
</protein>
<dbReference type="SMART" id="SM00271">
    <property type="entry name" value="DnaJ"/>
    <property type="match status" value="1"/>
</dbReference>
<organism evidence="2 3">
    <name type="scientific">Camellia sinensis</name>
    <name type="common">Tea plant</name>
    <name type="synonym">Thea sinensis</name>
    <dbReference type="NCBI Taxonomy" id="4442"/>
    <lineage>
        <taxon>Eukaryota</taxon>
        <taxon>Viridiplantae</taxon>
        <taxon>Streptophyta</taxon>
        <taxon>Embryophyta</taxon>
        <taxon>Tracheophyta</taxon>
        <taxon>Spermatophyta</taxon>
        <taxon>Magnoliopsida</taxon>
        <taxon>eudicotyledons</taxon>
        <taxon>Gunneridae</taxon>
        <taxon>Pentapetalae</taxon>
        <taxon>asterids</taxon>
        <taxon>Ericales</taxon>
        <taxon>Theaceae</taxon>
        <taxon>Camellia</taxon>
    </lineage>
</organism>
<dbReference type="InterPro" id="IPR036869">
    <property type="entry name" value="J_dom_sf"/>
</dbReference>
<dbReference type="GO" id="GO:0046872">
    <property type="term" value="F:metal ion binding"/>
    <property type="evidence" value="ECO:0007669"/>
    <property type="project" value="InterPro"/>
</dbReference>
<dbReference type="PANTHER" id="PTHR21454">
    <property type="entry name" value="DPH3 HOMOLOG-RELATED"/>
    <property type="match status" value="1"/>
</dbReference>
<dbReference type="SUPFAM" id="SSF46565">
    <property type="entry name" value="Chaperone J-domain"/>
    <property type="match status" value="1"/>
</dbReference>
<dbReference type="PRINTS" id="PR00625">
    <property type="entry name" value="JDOMAIN"/>
</dbReference>
<accession>A0A7J7HSZ2</accession>
<dbReference type="CDD" id="cd06257">
    <property type="entry name" value="DnaJ"/>
    <property type="match status" value="1"/>
</dbReference>
<dbReference type="Pfam" id="PF00226">
    <property type="entry name" value="DnaJ"/>
    <property type="match status" value="1"/>
</dbReference>
<dbReference type="EMBL" id="JACBKZ010000003">
    <property type="protein sequence ID" value="KAF5955645.1"/>
    <property type="molecule type" value="Genomic_DNA"/>
</dbReference>
<dbReference type="Gene3D" id="3.10.660.10">
    <property type="entry name" value="DPH Zinc finger"/>
    <property type="match status" value="1"/>
</dbReference>
<proteinExistence type="predicted"/>
<dbReference type="GO" id="GO:0017183">
    <property type="term" value="P:protein histidyl modification to diphthamide"/>
    <property type="evidence" value="ECO:0007669"/>
    <property type="project" value="InterPro"/>
</dbReference>
<dbReference type="PANTHER" id="PTHR21454:SF47">
    <property type="entry name" value="DNAJ HEAT SHOCK N-TERMINAL DOMAIN-CONTAINING PROTEIN"/>
    <property type="match status" value="1"/>
</dbReference>
<dbReference type="InterPro" id="IPR001623">
    <property type="entry name" value="DnaJ_domain"/>
</dbReference>
<gene>
    <name evidence="2" type="ORF">HYC85_008501</name>
</gene>
<keyword evidence="3" id="KW-1185">Reference proteome</keyword>
<dbReference type="InterPro" id="IPR036671">
    <property type="entry name" value="DPH_MB_sf"/>
</dbReference>
<dbReference type="PROSITE" id="PS50076">
    <property type="entry name" value="DNAJ_2"/>
    <property type="match status" value="1"/>
</dbReference>
<feature type="domain" description="J" evidence="1">
    <location>
        <begin position="9"/>
        <end position="81"/>
    </location>
</feature>
<dbReference type="AlphaFoldDB" id="A0A7J7HSZ2"/>
<dbReference type="GO" id="GO:0005829">
    <property type="term" value="C:cytosol"/>
    <property type="evidence" value="ECO:0007669"/>
    <property type="project" value="TreeGrafter"/>
</dbReference>